<evidence type="ECO:0000313" key="6">
    <source>
        <dbReference type="Proteomes" id="UP000784064"/>
    </source>
</evidence>
<dbReference type="Proteomes" id="UP000784064">
    <property type="component" value="Unassembled WGS sequence"/>
</dbReference>
<evidence type="ECO:0000259" key="2">
    <source>
        <dbReference type="Pfam" id="PF13827"/>
    </source>
</evidence>
<feature type="domain" description="DUF4189" evidence="2">
    <location>
        <begin position="72"/>
        <end position="171"/>
    </location>
</feature>
<accession>A0AAW4GMB6</accession>
<dbReference type="EMBL" id="JAFFTA010000031">
    <property type="protein sequence ID" value="MBM9915355.1"/>
    <property type="molecule type" value="Genomic_DNA"/>
</dbReference>
<dbReference type="Pfam" id="PF13827">
    <property type="entry name" value="DUF4189"/>
    <property type="match status" value="1"/>
</dbReference>
<evidence type="ECO:0000256" key="1">
    <source>
        <dbReference type="SAM" id="SignalP"/>
    </source>
</evidence>
<reference evidence="5" key="1">
    <citation type="submission" date="2021-01" db="EMBL/GenBank/DDBJ databases">
        <title>Stenotrophomonas maltophilia.</title>
        <authorList>
            <person name="Yu Y."/>
        </authorList>
    </citation>
    <scope>NUCLEOTIDE SEQUENCE [LARGE SCALE GENOMIC DNA]</scope>
    <source>
        <strain evidence="5">As-6</strain>
    </source>
</reference>
<dbReference type="AlphaFoldDB" id="A0AAW4GMB6"/>
<reference evidence="3" key="2">
    <citation type="submission" date="2021-01" db="EMBL/GenBank/DDBJ databases">
        <authorList>
            <person name="Yu Y."/>
        </authorList>
    </citation>
    <scope>NUCLEOTIDE SEQUENCE</scope>
    <source>
        <strain evidence="3">As-5</strain>
        <strain evidence="4">As-6</strain>
    </source>
</reference>
<evidence type="ECO:0000313" key="3">
    <source>
        <dbReference type="EMBL" id="MBM9915355.1"/>
    </source>
</evidence>
<evidence type="ECO:0000313" key="5">
    <source>
        <dbReference type="Proteomes" id="UP000749453"/>
    </source>
</evidence>
<keyword evidence="1" id="KW-0732">Signal</keyword>
<gene>
    <name evidence="3" type="ORF">JJW18_17895</name>
    <name evidence="4" type="ORF">JJW19_03785</name>
</gene>
<dbReference type="RefSeq" id="WP_205405875.1">
    <property type="nucleotide sequence ID" value="NZ_JAFFTA010000031.1"/>
</dbReference>
<dbReference type="EMBL" id="JAFFTB010000005">
    <property type="protein sequence ID" value="MBM9937255.1"/>
    <property type="molecule type" value="Genomic_DNA"/>
</dbReference>
<proteinExistence type="predicted"/>
<protein>
    <submittedName>
        <fullName evidence="3">DUF4189 domain-containing protein</fullName>
    </submittedName>
</protein>
<name>A0AAW4GMB6_9GAMM</name>
<dbReference type="InterPro" id="IPR025240">
    <property type="entry name" value="DUF4189"/>
</dbReference>
<feature type="signal peptide" evidence="1">
    <location>
        <begin position="1"/>
        <end position="24"/>
    </location>
</feature>
<evidence type="ECO:0000313" key="4">
    <source>
        <dbReference type="EMBL" id="MBM9937255.1"/>
    </source>
</evidence>
<organism evidence="3 6">
    <name type="scientific">Stenotrophomonas lactitubi</name>
    <dbReference type="NCBI Taxonomy" id="2045214"/>
    <lineage>
        <taxon>Bacteria</taxon>
        <taxon>Pseudomonadati</taxon>
        <taxon>Pseudomonadota</taxon>
        <taxon>Gammaproteobacteria</taxon>
        <taxon>Lysobacterales</taxon>
        <taxon>Lysobacteraceae</taxon>
        <taxon>Stenotrophomonas</taxon>
    </lineage>
</organism>
<dbReference type="Proteomes" id="UP000749453">
    <property type="component" value="Unassembled WGS sequence"/>
</dbReference>
<sequence>MISLRSIRLCTLGFAFLGAHVAYAEGGCPPGSYPIGGQGVQGCAPIPGAGGGVSQQSPSPPPRPLGEWIRTWGGVAVSPTTSDAGVSTGQLSKKAAERDAMAKCAGSGARDCKVSVTYFNQCMSWVVPSGRTGNGRSGIGTGPTLERAGEMAQGICQNDQPGACTVIHENCTEQIFKKY</sequence>
<comment type="caution">
    <text evidence="3">The sequence shown here is derived from an EMBL/GenBank/DDBJ whole genome shotgun (WGS) entry which is preliminary data.</text>
</comment>
<keyword evidence="5" id="KW-1185">Reference proteome</keyword>
<feature type="chain" id="PRO_5043453304" evidence="1">
    <location>
        <begin position="25"/>
        <end position="179"/>
    </location>
</feature>